<sequence>MSKQTQSSYKQGYSKYTLATQQLRTAETNAAFLLPHIEKGDRILDVGCGPGTITIGFSKYASEGSVIGIDISAEVLQTAKESAAKANVPTEGPGSVVFEQGNILEGLPYPDDTFDIVYASQVFGHFPPPDIPLRALAEMRRVLKPGGILATRDAADQHFYPRSLDLDRLWVHNFHRVARLKLAPDEDPTSTRMPELLRRAGFDADGGKVVVGASTTVYSGAETRKWLAWRAKGHLQHGDEFRQSWLDAGITEEVIQETLVAVEKWANTDDACGIGWALPIEMAAATAMLDEVHTDDLLAQQNDHNAYVFGKVGNHNTVIACLPSADLYVDYIYDIDWNKQAFKDLVVDDEIKELVQALVTKQIATRKSTDSISGKGNSLILLLHGAPGTGKTFTAEGVAEFAEKPLFRVTCGDVGIEATEVEKYLQAAFSLGKLWDCDEADVFLEERDVRDLNRNALVSVFLRAIEYHDGILIPTSNRVGTFDEAFKSRIQLVLHYENLTFGQRRKIWLNFMTRLKLVDAENVDYDDILDHLEDLGKVDINGREIRNAITIARQLAQFKDEKFRYSHLHQVIRVSGKFGKYLKDLRDFLTEDHIKHDLGVHHSYHLRRSNSMS</sequence>
<dbReference type="InterPro" id="IPR029063">
    <property type="entry name" value="SAM-dependent_MTases_sf"/>
</dbReference>
<dbReference type="Pfam" id="PF13847">
    <property type="entry name" value="Methyltransf_31"/>
    <property type="match status" value="1"/>
</dbReference>
<feature type="domain" description="AAA+ ATPase" evidence="1">
    <location>
        <begin position="377"/>
        <end position="500"/>
    </location>
</feature>
<dbReference type="SUPFAM" id="SSF53335">
    <property type="entry name" value="S-adenosyl-L-methionine-dependent methyltransferases"/>
    <property type="match status" value="1"/>
</dbReference>
<dbReference type="AlphaFoldDB" id="A0A0B8N4K9"/>
<dbReference type="InterPro" id="IPR025714">
    <property type="entry name" value="Methyltranfer_dom"/>
</dbReference>
<dbReference type="Pfam" id="PF00004">
    <property type="entry name" value="AAA"/>
    <property type="match status" value="1"/>
</dbReference>
<dbReference type="Gene3D" id="3.40.50.150">
    <property type="entry name" value="Vaccinia Virus protein VP39"/>
    <property type="match status" value="1"/>
</dbReference>
<evidence type="ECO:0000313" key="2">
    <source>
        <dbReference type="EMBL" id="GAM42178.1"/>
    </source>
</evidence>
<dbReference type="SUPFAM" id="SSF52540">
    <property type="entry name" value="P-loop containing nucleoside triphosphate hydrolases"/>
    <property type="match status" value="1"/>
</dbReference>
<evidence type="ECO:0000313" key="3">
    <source>
        <dbReference type="Proteomes" id="UP000053095"/>
    </source>
</evidence>
<dbReference type="Pfam" id="PF23232">
    <property type="entry name" value="AAA_lid_13"/>
    <property type="match status" value="1"/>
</dbReference>
<keyword evidence="3" id="KW-1185">Reference proteome</keyword>
<keyword evidence="2" id="KW-0489">Methyltransferase</keyword>
<accession>A0A0B8N4K9</accession>
<dbReference type="InterPro" id="IPR003593">
    <property type="entry name" value="AAA+_ATPase"/>
</dbReference>
<dbReference type="InterPro" id="IPR003959">
    <property type="entry name" value="ATPase_AAA_core"/>
</dbReference>
<dbReference type="EMBL" id="DF933839">
    <property type="protein sequence ID" value="GAM42178.1"/>
    <property type="molecule type" value="Genomic_DNA"/>
</dbReference>
<dbReference type="GO" id="GO:0008168">
    <property type="term" value="F:methyltransferase activity"/>
    <property type="evidence" value="ECO:0007669"/>
    <property type="project" value="UniProtKB-KW"/>
</dbReference>
<dbReference type="CDD" id="cd02440">
    <property type="entry name" value="AdoMet_MTases"/>
    <property type="match status" value="1"/>
</dbReference>
<reference evidence="3" key="1">
    <citation type="journal article" date="2015" name="Genome Announc.">
        <title>Draft genome sequence of Talaromyces cellulolyticus strain Y-94, a source of lignocellulosic biomass-degrading enzymes.</title>
        <authorList>
            <person name="Fujii T."/>
            <person name="Koike H."/>
            <person name="Sawayama S."/>
            <person name="Yano S."/>
            <person name="Inoue H."/>
        </authorList>
    </citation>
    <scope>NUCLEOTIDE SEQUENCE [LARGE SCALE GENOMIC DNA]</scope>
    <source>
        <strain evidence="3">Y-94</strain>
    </source>
</reference>
<dbReference type="SMART" id="SM00382">
    <property type="entry name" value="AAA"/>
    <property type="match status" value="1"/>
</dbReference>
<dbReference type="GO" id="GO:0009116">
    <property type="term" value="P:nucleoside metabolic process"/>
    <property type="evidence" value="ECO:0007669"/>
    <property type="project" value="InterPro"/>
</dbReference>
<name>A0A0B8N4K9_TALPI</name>
<evidence type="ECO:0000259" key="1">
    <source>
        <dbReference type="SMART" id="SM00382"/>
    </source>
</evidence>
<dbReference type="PANTHER" id="PTHR46411:SF2">
    <property type="entry name" value="AAA+ ATPASE DOMAIN-CONTAINING PROTEIN"/>
    <property type="match status" value="1"/>
</dbReference>
<dbReference type="GO" id="GO:0032259">
    <property type="term" value="P:methylation"/>
    <property type="evidence" value="ECO:0007669"/>
    <property type="project" value="UniProtKB-KW"/>
</dbReference>
<organism evidence="2 3">
    <name type="scientific">Talaromyces pinophilus</name>
    <name type="common">Penicillium pinophilum</name>
    <dbReference type="NCBI Taxonomy" id="128442"/>
    <lineage>
        <taxon>Eukaryota</taxon>
        <taxon>Fungi</taxon>
        <taxon>Dikarya</taxon>
        <taxon>Ascomycota</taxon>
        <taxon>Pezizomycotina</taxon>
        <taxon>Eurotiomycetes</taxon>
        <taxon>Eurotiomycetidae</taxon>
        <taxon>Eurotiales</taxon>
        <taxon>Trichocomaceae</taxon>
        <taxon>Talaromyces</taxon>
        <taxon>Talaromyces sect. Talaromyces</taxon>
    </lineage>
</organism>
<gene>
    <name evidence="2" type="ORF">TCE0_043r15912</name>
</gene>
<dbReference type="PANTHER" id="PTHR46411">
    <property type="entry name" value="FAMILY ATPASE, PUTATIVE-RELATED"/>
    <property type="match status" value="1"/>
</dbReference>
<dbReference type="Proteomes" id="UP000053095">
    <property type="component" value="Unassembled WGS sequence"/>
</dbReference>
<dbReference type="Gene3D" id="3.40.50.300">
    <property type="entry name" value="P-loop containing nucleotide triphosphate hydrolases"/>
    <property type="match status" value="1"/>
</dbReference>
<dbReference type="InterPro" id="IPR027417">
    <property type="entry name" value="P-loop_NTPase"/>
</dbReference>
<protein>
    <submittedName>
        <fullName evidence="2">Arsenite methyltransferase</fullName>
    </submittedName>
</protein>
<keyword evidence="2" id="KW-0808">Transferase</keyword>
<dbReference type="InterPro" id="IPR056599">
    <property type="entry name" value="AAA_lid_fung"/>
</dbReference>
<proteinExistence type="predicted"/>
<dbReference type="GO" id="GO:0016887">
    <property type="term" value="F:ATP hydrolysis activity"/>
    <property type="evidence" value="ECO:0007669"/>
    <property type="project" value="InterPro"/>
</dbReference>
<dbReference type="GO" id="GO:0005524">
    <property type="term" value="F:ATP binding"/>
    <property type="evidence" value="ECO:0007669"/>
    <property type="project" value="InterPro"/>
</dbReference>
<dbReference type="InterPro" id="IPR035994">
    <property type="entry name" value="Nucleoside_phosphorylase_sf"/>
</dbReference>
<dbReference type="Gene3D" id="3.40.50.1580">
    <property type="entry name" value="Nucleoside phosphorylase domain"/>
    <property type="match status" value="1"/>
</dbReference>